<dbReference type="EC" id="3.1.3.2" evidence="1"/>
<dbReference type="Proteomes" id="UP000827976">
    <property type="component" value="Chromosome 5"/>
</dbReference>
<evidence type="ECO:0000313" key="2">
    <source>
        <dbReference type="Proteomes" id="UP000827976"/>
    </source>
</evidence>
<organism evidence="1 2">
    <name type="scientific">Dioscorea alata</name>
    <name type="common">Purple yam</name>
    <dbReference type="NCBI Taxonomy" id="55571"/>
    <lineage>
        <taxon>Eukaryota</taxon>
        <taxon>Viridiplantae</taxon>
        <taxon>Streptophyta</taxon>
        <taxon>Embryophyta</taxon>
        <taxon>Tracheophyta</taxon>
        <taxon>Spermatophyta</taxon>
        <taxon>Magnoliopsida</taxon>
        <taxon>Liliopsida</taxon>
        <taxon>Dioscoreales</taxon>
        <taxon>Dioscoreaceae</taxon>
        <taxon>Dioscorea</taxon>
    </lineage>
</organism>
<sequence length="251" mass="28225">MFHLLHVLLVSYLVACNALDRHFLRPISDSDLHPADGVSCESWQFGVETNNVRDWKHVPNACEDYIGHYMLGGHYRSDSAVVVTEAIKFAEAFELVGDGKDVWIFDVDETTLSNLPYYAANGFGVEPYNSTAFNEWVNQSAAPALPESLKLYKKLLSLEIKVIFLTGRREPTREATSTNLQSAGFHTWEKLLLKGVDVKTNSLVFKSGERKKLVEQGYRIVGNTGDQWSDLLGSPEGNRTFKLPDPMYYVA</sequence>
<name>A0ACB7W3J9_DIOAL</name>
<protein>
    <submittedName>
        <fullName evidence="1">Acid phosphatase protein</fullName>
        <ecNumber evidence="1">3.1.3.2</ecNumber>
    </submittedName>
</protein>
<accession>A0ACB7W3J9</accession>
<keyword evidence="1" id="KW-0378">Hydrolase</keyword>
<reference evidence="2" key="1">
    <citation type="journal article" date="2022" name="Nat. Commun.">
        <title>Chromosome evolution and the genetic basis of agronomically important traits in greater yam.</title>
        <authorList>
            <person name="Bredeson J.V."/>
            <person name="Lyons J.B."/>
            <person name="Oniyinde I.O."/>
            <person name="Okereke N.R."/>
            <person name="Kolade O."/>
            <person name="Nnabue I."/>
            <person name="Nwadili C.O."/>
            <person name="Hribova E."/>
            <person name="Parker M."/>
            <person name="Nwogha J."/>
            <person name="Shu S."/>
            <person name="Carlson J."/>
            <person name="Kariba R."/>
            <person name="Muthemba S."/>
            <person name="Knop K."/>
            <person name="Barton G.J."/>
            <person name="Sherwood A.V."/>
            <person name="Lopez-Montes A."/>
            <person name="Asiedu R."/>
            <person name="Jamnadass R."/>
            <person name="Muchugi A."/>
            <person name="Goodstein D."/>
            <person name="Egesi C.N."/>
            <person name="Featherston J."/>
            <person name="Asfaw A."/>
            <person name="Simpson G.G."/>
            <person name="Dolezel J."/>
            <person name="Hendre P.S."/>
            <person name="Van Deynze A."/>
            <person name="Kumar P.L."/>
            <person name="Obidiegwu J.E."/>
            <person name="Bhattacharjee R."/>
            <person name="Rokhsar D.S."/>
        </authorList>
    </citation>
    <scope>NUCLEOTIDE SEQUENCE [LARGE SCALE GENOMIC DNA]</scope>
    <source>
        <strain evidence="2">cv. TDa95/00328</strain>
    </source>
</reference>
<gene>
    <name evidence="1" type="ORF">IHE45_05G095500</name>
</gene>
<proteinExistence type="predicted"/>
<keyword evidence="2" id="KW-1185">Reference proteome</keyword>
<dbReference type="EMBL" id="CM037015">
    <property type="protein sequence ID" value="KAH7682016.1"/>
    <property type="molecule type" value="Genomic_DNA"/>
</dbReference>
<evidence type="ECO:0000313" key="1">
    <source>
        <dbReference type="EMBL" id="KAH7682016.1"/>
    </source>
</evidence>
<comment type="caution">
    <text evidence="1">The sequence shown here is derived from an EMBL/GenBank/DDBJ whole genome shotgun (WGS) entry which is preliminary data.</text>
</comment>